<reference evidence="5 6" key="1">
    <citation type="journal article" date="2023" name="Plants (Basel)">
        <title>Bridging the Gap: Combining Genomics and Transcriptomics Approaches to Understand Stylosanthes scabra, an Orphan Legume from the Brazilian Caatinga.</title>
        <authorList>
            <person name="Ferreira-Neto J.R.C."/>
            <person name="da Silva M.D."/>
            <person name="Binneck E."/>
            <person name="de Melo N.F."/>
            <person name="da Silva R.H."/>
            <person name="de Melo A.L.T.M."/>
            <person name="Pandolfi V."/>
            <person name="Bustamante F.O."/>
            <person name="Brasileiro-Vidal A.C."/>
            <person name="Benko-Iseppon A.M."/>
        </authorList>
    </citation>
    <scope>NUCLEOTIDE SEQUENCE [LARGE SCALE GENOMIC DNA]</scope>
    <source>
        <tissue evidence="5">Leaves</tissue>
    </source>
</reference>
<sequence>MATSLFRSIQRASSVLRFSYSTTSFSVSPRSVVRSSISVFLPSRQCNLLGKPSSWWGFRDLSYGTVNLVITEGKTKFETHEVEPPRKDKYKTKKKLKMQRKREKEKRKAANRRDPRWLGVKGKKKQKFANAEERIKCKLEKARIKESMLIERLKRYDIPKAQGPVAKPDDLTGEERFYLKKMAQKSTNYLQVGRRGLFGGVILNMHMHWKKHETVKVICKPCKPGQVHEYAQELARLSGGIPIHIIGDDTIIFYRGKNYEQPEVMSPVDTLSKKKALEKSKYEQSLESVRRFIAIAEKELELYYRHIALYGDPNNRNPLSVLDGPSGDSMRKGYHQRIHKQSNPELSSDDADSKEMGLSEAEDNKFEDEILSMDESDSEEDSMLDTSDDDKQREEYFTNLEDGCASSISTAGSSPSMSKHTYHYSNDNDNQCLLSEQIHVTRDQG</sequence>
<feature type="region of interest" description="Disordered" evidence="3">
    <location>
        <begin position="80"/>
        <end position="116"/>
    </location>
</feature>
<feature type="compositionally biased region" description="Basic and acidic residues" evidence="3">
    <location>
        <begin position="351"/>
        <end position="368"/>
    </location>
</feature>
<dbReference type="PANTHER" id="PTHR31426">
    <property type="entry name" value="GROUP II INTRON SPLICING FACTOR CRS1-LIKE"/>
    <property type="match status" value="1"/>
</dbReference>
<keyword evidence="1 2" id="KW-0694">RNA-binding</keyword>
<dbReference type="EMBL" id="JASCZI010212216">
    <property type="protein sequence ID" value="MED6198762.1"/>
    <property type="molecule type" value="Genomic_DNA"/>
</dbReference>
<dbReference type="SMART" id="SM01103">
    <property type="entry name" value="CRS1_YhbY"/>
    <property type="match status" value="1"/>
</dbReference>
<dbReference type="PANTHER" id="PTHR31426:SF2">
    <property type="entry name" value="OS01G0958400 PROTEIN"/>
    <property type="match status" value="1"/>
</dbReference>
<evidence type="ECO:0000256" key="2">
    <source>
        <dbReference type="PROSITE-ProRule" id="PRU00626"/>
    </source>
</evidence>
<evidence type="ECO:0000313" key="5">
    <source>
        <dbReference type="EMBL" id="MED6198762.1"/>
    </source>
</evidence>
<feature type="compositionally biased region" description="Acidic residues" evidence="3">
    <location>
        <begin position="369"/>
        <end position="388"/>
    </location>
</feature>
<evidence type="ECO:0000256" key="1">
    <source>
        <dbReference type="ARBA" id="ARBA00022884"/>
    </source>
</evidence>
<accession>A0ABU6XM45</accession>
<proteinExistence type="predicted"/>
<gene>
    <name evidence="5" type="ORF">PIB30_069597</name>
</gene>
<comment type="caution">
    <text evidence="5">The sequence shown here is derived from an EMBL/GenBank/DDBJ whole genome shotgun (WGS) entry which is preliminary data.</text>
</comment>
<feature type="compositionally biased region" description="Basic residues" evidence="3">
    <location>
        <begin position="88"/>
        <end position="105"/>
    </location>
</feature>
<dbReference type="SUPFAM" id="SSF75471">
    <property type="entry name" value="YhbY-like"/>
    <property type="match status" value="1"/>
</dbReference>
<organism evidence="5 6">
    <name type="scientific">Stylosanthes scabra</name>
    <dbReference type="NCBI Taxonomy" id="79078"/>
    <lineage>
        <taxon>Eukaryota</taxon>
        <taxon>Viridiplantae</taxon>
        <taxon>Streptophyta</taxon>
        <taxon>Embryophyta</taxon>
        <taxon>Tracheophyta</taxon>
        <taxon>Spermatophyta</taxon>
        <taxon>Magnoliopsida</taxon>
        <taxon>eudicotyledons</taxon>
        <taxon>Gunneridae</taxon>
        <taxon>Pentapetalae</taxon>
        <taxon>rosids</taxon>
        <taxon>fabids</taxon>
        <taxon>Fabales</taxon>
        <taxon>Fabaceae</taxon>
        <taxon>Papilionoideae</taxon>
        <taxon>50 kb inversion clade</taxon>
        <taxon>dalbergioids sensu lato</taxon>
        <taxon>Dalbergieae</taxon>
        <taxon>Pterocarpus clade</taxon>
        <taxon>Stylosanthes</taxon>
    </lineage>
</organism>
<feature type="domain" description="CRM" evidence="4">
    <location>
        <begin position="169"/>
        <end position="266"/>
    </location>
</feature>
<evidence type="ECO:0000256" key="3">
    <source>
        <dbReference type="SAM" id="MobiDB-lite"/>
    </source>
</evidence>
<dbReference type="Gene3D" id="3.30.110.60">
    <property type="entry name" value="YhbY-like"/>
    <property type="match status" value="1"/>
</dbReference>
<feature type="compositionally biased region" description="Low complexity" evidence="3">
    <location>
        <begin position="406"/>
        <end position="418"/>
    </location>
</feature>
<evidence type="ECO:0000313" key="6">
    <source>
        <dbReference type="Proteomes" id="UP001341840"/>
    </source>
</evidence>
<feature type="compositionally biased region" description="Basic and acidic residues" evidence="3">
    <location>
        <begin position="106"/>
        <end position="116"/>
    </location>
</feature>
<dbReference type="Pfam" id="PF01985">
    <property type="entry name" value="CRS1_YhbY"/>
    <property type="match status" value="1"/>
</dbReference>
<keyword evidence="6" id="KW-1185">Reference proteome</keyword>
<dbReference type="Proteomes" id="UP001341840">
    <property type="component" value="Unassembled WGS sequence"/>
</dbReference>
<dbReference type="InterPro" id="IPR040286">
    <property type="entry name" value="At3g25440-like"/>
</dbReference>
<protein>
    <recommendedName>
        <fullName evidence="4">CRM domain-containing protein</fullName>
    </recommendedName>
</protein>
<name>A0ABU6XM45_9FABA</name>
<evidence type="ECO:0000259" key="4">
    <source>
        <dbReference type="PROSITE" id="PS51295"/>
    </source>
</evidence>
<dbReference type="PROSITE" id="PS51295">
    <property type="entry name" value="CRM"/>
    <property type="match status" value="1"/>
</dbReference>
<dbReference type="InterPro" id="IPR035920">
    <property type="entry name" value="YhbY-like_sf"/>
</dbReference>
<dbReference type="InterPro" id="IPR001890">
    <property type="entry name" value="RNA-binding_CRM"/>
</dbReference>
<feature type="region of interest" description="Disordered" evidence="3">
    <location>
        <begin position="315"/>
        <end position="429"/>
    </location>
</feature>